<comment type="caution">
    <text evidence="1">The sequence shown here is derived from an EMBL/GenBank/DDBJ whole genome shotgun (WGS) entry which is preliminary data.</text>
</comment>
<evidence type="ECO:0000313" key="2">
    <source>
        <dbReference type="Proteomes" id="UP000594342"/>
    </source>
</evidence>
<name>A0A5K0U8W4_9VIRU</name>
<organism evidence="1 2">
    <name type="scientific">Yasminevirus sp. GU-2018</name>
    <dbReference type="NCBI Taxonomy" id="2420051"/>
    <lineage>
        <taxon>Viruses</taxon>
        <taxon>Varidnaviria</taxon>
        <taxon>Bamfordvirae</taxon>
        <taxon>Nucleocytoviricota</taxon>
        <taxon>Megaviricetes</taxon>
        <taxon>Imitervirales</taxon>
        <taxon>Mimiviridae</taxon>
        <taxon>Klosneuvirinae</taxon>
        <taxon>Yasminevirus</taxon>
        <taxon>Yasminevirus saudimassiliense</taxon>
    </lineage>
</organism>
<protein>
    <submittedName>
        <fullName evidence="1">Uncharacterized protein</fullName>
    </submittedName>
</protein>
<keyword evidence="2" id="KW-1185">Reference proteome</keyword>
<dbReference type="Proteomes" id="UP000594342">
    <property type="component" value="Unassembled WGS sequence"/>
</dbReference>
<gene>
    <name evidence="1" type="ORF">YASMINEVIRUS_1062</name>
</gene>
<dbReference type="EMBL" id="UPSH01000001">
    <property type="protein sequence ID" value="VBB18599.1"/>
    <property type="molecule type" value="Genomic_DNA"/>
</dbReference>
<proteinExistence type="predicted"/>
<accession>A0A5K0U8W4</accession>
<evidence type="ECO:0000313" key="1">
    <source>
        <dbReference type="EMBL" id="VBB18599.1"/>
    </source>
</evidence>
<reference evidence="1 2" key="1">
    <citation type="submission" date="2018-10" db="EMBL/GenBank/DDBJ databases">
        <authorList>
            <consortium name="IHU Genomes"/>
        </authorList>
    </citation>
    <scope>NUCLEOTIDE SEQUENCE [LARGE SCALE GENOMIC DNA]</scope>
    <source>
        <strain evidence="1 2">A1</strain>
    </source>
</reference>
<sequence length="353" mass="41068">MDLYLTTKKDYMSLISEEGDLEPAISEATSQNFTNEHMDNITTDLNDNSLDNLIGNQKGGGAWSTYSSQNDSTYDMISMYKISEYDESTDEHIYHSDVKATDIALKQMFKSYEKYTMDSIKKSGFVSKLNTKDGVDFYDVPHAYSYLGVITWMLEHNYCVRLQYLYRALALAYSEYFKIITVREASGWRSWQDREKAVIDEIRLINYAINTAKAGVSNLSLQEKNVYSEITSIFKKTPAKVMDNHFISHKKRKPTYSFQKYYIEPGLDPKLLQIGTIMMGHEGRQILQPFIVTLNPTTQKKMWREYNVFDSIYGSYIEDSHMIKLYGNEYYRKIKRPVIKNKSKSKKSKSKSK</sequence>